<dbReference type="EMBL" id="ADMC01000001">
    <property type="protein sequence ID" value="EHP51020.1"/>
    <property type="molecule type" value="Genomic_DNA"/>
</dbReference>
<protein>
    <recommendedName>
        <fullName evidence="3">DUF4842 domain-containing protein</fullName>
    </recommendedName>
</protein>
<organism evidence="1 2">
    <name type="scientific">Odoribacter laneus YIT 12061</name>
    <dbReference type="NCBI Taxonomy" id="742817"/>
    <lineage>
        <taxon>Bacteria</taxon>
        <taxon>Pseudomonadati</taxon>
        <taxon>Bacteroidota</taxon>
        <taxon>Bacteroidia</taxon>
        <taxon>Bacteroidales</taxon>
        <taxon>Odoribacteraceae</taxon>
        <taxon>Odoribacter</taxon>
    </lineage>
</organism>
<gene>
    <name evidence="1" type="ORF">HMPREF9449_00022</name>
</gene>
<evidence type="ECO:0000313" key="1">
    <source>
        <dbReference type="EMBL" id="EHP51020.1"/>
    </source>
</evidence>
<keyword evidence="2" id="KW-1185">Reference proteome</keyword>
<proteinExistence type="predicted"/>
<accession>H1DD44</accession>
<comment type="caution">
    <text evidence="1">The sequence shown here is derived from an EMBL/GenBank/DDBJ whole genome shotgun (WGS) entry which is preliminary data.</text>
</comment>
<dbReference type="PATRIC" id="fig|742817.3.peg.22"/>
<name>H1DD44_9BACT</name>
<dbReference type="HOGENOM" id="CLU_882325_0_0_10"/>
<dbReference type="RefSeq" id="WP_009135176.1">
    <property type="nucleotide sequence ID" value="NZ_JH594596.1"/>
</dbReference>
<evidence type="ECO:0000313" key="2">
    <source>
        <dbReference type="Proteomes" id="UP000004892"/>
    </source>
</evidence>
<sequence length="321" mass="36415">MKKIVLIFMTFALIVMGCEYKDVYQTKKVDFDNIVPFASYEVPLKEGMVSIVIYGEDTLAITGIPMNINVPKEAVKNLTKSTAPIRVVYSNEPKFEGYKDCGTIQTDCVLLFEDTRSGDNDYNDLIIWAKKKETRTYWPDYIVSCEFTIHPIALGAIKNFKLGVVNEQGTEFILAENCREELFKGEKGFINTETNVAPKTYPSKMIKTKAWKYNPNVGNTTINWFIETSDERMYIAETNKAVNPSNLEQFGNEKGRPYGIAFPTTGVNIFKFGGPFYATECTPIQQIYNNFEGWIQGKGNINDKGVNNTDPQICYNFSNPH</sequence>
<dbReference type="AlphaFoldDB" id="H1DD44"/>
<evidence type="ECO:0008006" key="3">
    <source>
        <dbReference type="Google" id="ProtNLM"/>
    </source>
</evidence>
<dbReference type="GeneID" id="98067702"/>
<dbReference type="PROSITE" id="PS51257">
    <property type="entry name" value="PROKAR_LIPOPROTEIN"/>
    <property type="match status" value="1"/>
</dbReference>
<dbReference type="Proteomes" id="UP000004892">
    <property type="component" value="Unassembled WGS sequence"/>
</dbReference>
<reference evidence="1 2" key="1">
    <citation type="submission" date="2012-01" db="EMBL/GenBank/DDBJ databases">
        <title>The Genome Sequence of Odoribacter laneus YIT 12061.</title>
        <authorList>
            <consortium name="The Broad Institute Genome Sequencing Platform"/>
            <person name="Earl A."/>
            <person name="Ward D."/>
            <person name="Feldgarden M."/>
            <person name="Gevers D."/>
            <person name="Morotomi M."/>
            <person name="Young S.K."/>
            <person name="Zeng Q."/>
            <person name="Gargeya S."/>
            <person name="Fitzgerald M."/>
            <person name="Haas B."/>
            <person name="Abouelleil A."/>
            <person name="Alvarado L."/>
            <person name="Arachchi H.M."/>
            <person name="Berlin A."/>
            <person name="Chapman S.B."/>
            <person name="Gearin G."/>
            <person name="Goldberg J."/>
            <person name="Griggs A."/>
            <person name="Gujja S."/>
            <person name="Hansen M."/>
            <person name="Heiman D."/>
            <person name="Howarth C."/>
            <person name="Larimer J."/>
            <person name="Lui A."/>
            <person name="MacDonald P.J.P."/>
            <person name="McCowen C."/>
            <person name="Montmayeur A."/>
            <person name="Murphy C."/>
            <person name="Neiman D."/>
            <person name="Pearson M."/>
            <person name="Priest M."/>
            <person name="Roberts A."/>
            <person name="Saif S."/>
            <person name="Shea T."/>
            <person name="Sisk P."/>
            <person name="Stolte C."/>
            <person name="Sykes S."/>
            <person name="Wortman J."/>
            <person name="Nusbaum C."/>
            <person name="Birren B."/>
        </authorList>
    </citation>
    <scope>NUCLEOTIDE SEQUENCE [LARGE SCALE GENOMIC DNA]</scope>
    <source>
        <strain evidence="1 2">YIT 12061</strain>
    </source>
</reference>